<evidence type="ECO:0000313" key="3">
    <source>
        <dbReference type="Proteomes" id="UP001497623"/>
    </source>
</evidence>
<gene>
    <name evidence="2" type="ORF">MNOR_LOCUS29076</name>
</gene>
<protein>
    <submittedName>
        <fullName evidence="2">Uncharacterized protein</fullName>
    </submittedName>
</protein>
<keyword evidence="3" id="KW-1185">Reference proteome</keyword>
<name>A0AAV2RT30_MEGNR</name>
<proteinExistence type="predicted"/>
<reference evidence="2 3" key="1">
    <citation type="submission" date="2024-05" db="EMBL/GenBank/DDBJ databases">
        <authorList>
            <person name="Wallberg A."/>
        </authorList>
    </citation>
    <scope>NUCLEOTIDE SEQUENCE [LARGE SCALE GENOMIC DNA]</scope>
</reference>
<comment type="caution">
    <text evidence="2">The sequence shown here is derived from an EMBL/GenBank/DDBJ whole genome shotgun (WGS) entry which is preliminary data.</text>
</comment>
<evidence type="ECO:0000313" key="2">
    <source>
        <dbReference type="EMBL" id="CAL4142230.1"/>
    </source>
</evidence>
<feature type="non-terminal residue" evidence="2">
    <location>
        <position position="103"/>
    </location>
</feature>
<feature type="region of interest" description="Disordered" evidence="1">
    <location>
        <begin position="27"/>
        <end position="50"/>
    </location>
</feature>
<dbReference type="EMBL" id="CAXKWB010033098">
    <property type="protein sequence ID" value="CAL4142230.1"/>
    <property type="molecule type" value="Genomic_DNA"/>
</dbReference>
<accession>A0AAV2RT30</accession>
<dbReference type="Proteomes" id="UP001497623">
    <property type="component" value="Unassembled WGS sequence"/>
</dbReference>
<evidence type="ECO:0000256" key="1">
    <source>
        <dbReference type="SAM" id="MobiDB-lite"/>
    </source>
</evidence>
<organism evidence="2 3">
    <name type="scientific">Meganyctiphanes norvegica</name>
    <name type="common">Northern krill</name>
    <name type="synonym">Thysanopoda norvegica</name>
    <dbReference type="NCBI Taxonomy" id="48144"/>
    <lineage>
        <taxon>Eukaryota</taxon>
        <taxon>Metazoa</taxon>
        <taxon>Ecdysozoa</taxon>
        <taxon>Arthropoda</taxon>
        <taxon>Crustacea</taxon>
        <taxon>Multicrustacea</taxon>
        <taxon>Malacostraca</taxon>
        <taxon>Eumalacostraca</taxon>
        <taxon>Eucarida</taxon>
        <taxon>Euphausiacea</taxon>
        <taxon>Euphausiidae</taxon>
        <taxon>Meganyctiphanes</taxon>
    </lineage>
</organism>
<dbReference type="AlphaFoldDB" id="A0AAV2RT30"/>
<sequence>MSESIVKEEFGVNVAKPISFYNIENRNNSNKGVGVKHNNENDTKPEESTYFNGVFNNSTYERFRVKVKKEIEGNDEPMQFQDVGIKFKEEIEIKEEPITFTGE</sequence>
<feature type="compositionally biased region" description="Basic and acidic residues" evidence="1">
    <location>
        <begin position="37"/>
        <end position="47"/>
    </location>
</feature>